<organism evidence="2 3">
    <name type="scientific">Thalassotalea fonticola</name>
    <dbReference type="NCBI Taxonomy" id="3065649"/>
    <lineage>
        <taxon>Bacteria</taxon>
        <taxon>Pseudomonadati</taxon>
        <taxon>Pseudomonadota</taxon>
        <taxon>Gammaproteobacteria</taxon>
        <taxon>Alteromonadales</taxon>
        <taxon>Colwelliaceae</taxon>
        <taxon>Thalassotalea</taxon>
    </lineage>
</organism>
<feature type="signal peptide" evidence="1">
    <location>
        <begin position="1"/>
        <end position="22"/>
    </location>
</feature>
<evidence type="ECO:0000256" key="1">
    <source>
        <dbReference type="SAM" id="SignalP"/>
    </source>
</evidence>
<keyword evidence="1" id="KW-0732">Signal</keyword>
<reference evidence="2 3" key="1">
    <citation type="submission" date="2023-09" db="EMBL/GenBank/DDBJ databases">
        <authorList>
            <person name="Qi X."/>
        </authorList>
    </citation>
    <scope>NUCLEOTIDE SEQUENCE [LARGE SCALE GENOMIC DNA]</scope>
    <source>
        <strain evidence="2 3">S1-1</strain>
    </source>
</reference>
<name>A0ABZ0GPV1_9GAMM</name>
<protein>
    <submittedName>
        <fullName evidence="2">DUF2141 domain-containing protein</fullName>
    </submittedName>
</protein>
<sequence>MKHSSYFLAILAALFVTSNAGAGEIEFNISGVNDDSSKLYIQLFNGEKNYQAGNPESATMTKAVAGKATITFNNLPKGDYALRFFHDQNNNGKLETNLFGMPVEGYGFSNNAKPNFGPVSYSEIKFMLSDENSKVINESSVIY</sequence>
<dbReference type="Proteomes" id="UP001301442">
    <property type="component" value="Chromosome"/>
</dbReference>
<evidence type="ECO:0000313" key="3">
    <source>
        <dbReference type="Proteomes" id="UP001301442"/>
    </source>
</evidence>
<dbReference type="RefSeq" id="WP_348396581.1">
    <property type="nucleotide sequence ID" value="NZ_CP136600.1"/>
</dbReference>
<proteinExistence type="predicted"/>
<feature type="chain" id="PRO_5045151885" evidence="1">
    <location>
        <begin position="23"/>
        <end position="143"/>
    </location>
</feature>
<dbReference type="EMBL" id="CP136600">
    <property type="protein sequence ID" value="WOH37803.1"/>
    <property type="molecule type" value="Genomic_DNA"/>
</dbReference>
<evidence type="ECO:0000313" key="2">
    <source>
        <dbReference type="EMBL" id="WOH37803.1"/>
    </source>
</evidence>
<accession>A0ABZ0GPV1</accession>
<dbReference type="Pfam" id="PF09912">
    <property type="entry name" value="DUF2141"/>
    <property type="match status" value="1"/>
</dbReference>
<dbReference type="InterPro" id="IPR018673">
    <property type="entry name" value="DUF2141"/>
</dbReference>
<keyword evidence="3" id="KW-1185">Reference proteome</keyword>
<gene>
    <name evidence="2" type="ORF">RI844_00775</name>
</gene>